<feature type="region of interest" description="Disordered" evidence="1">
    <location>
        <begin position="654"/>
        <end position="731"/>
    </location>
</feature>
<dbReference type="AlphaFoldDB" id="A0A9P7J441"/>
<accession>A0A9P7J441</accession>
<comment type="caution">
    <text evidence="2">The sequence shown here is derived from an EMBL/GenBank/DDBJ whole genome shotgun (WGS) entry which is preliminary data.</text>
</comment>
<feature type="compositionally biased region" description="Polar residues" evidence="1">
    <location>
        <begin position="210"/>
        <end position="239"/>
    </location>
</feature>
<organism evidence="2 3">
    <name type="scientific">Suillus plorans</name>
    <dbReference type="NCBI Taxonomy" id="116603"/>
    <lineage>
        <taxon>Eukaryota</taxon>
        <taxon>Fungi</taxon>
        <taxon>Dikarya</taxon>
        <taxon>Basidiomycota</taxon>
        <taxon>Agaricomycotina</taxon>
        <taxon>Agaricomycetes</taxon>
        <taxon>Agaricomycetidae</taxon>
        <taxon>Boletales</taxon>
        <taxon>Suillineae</taxon>
        <taxon>Suillaceae</taxon>
        <taxon>Suillus</taxon>
    </lineage>
</organism>
<reference evidence="2" key="1">
    <citation type="journal article" date="2020" name="New Phytol.">
        <title>Comparative genomics reveals dynamic genome evolution in host specialist ectomycorrhizal fungi.</title>
        <authorList>
            <person name="Lofgren L.A."/>
            <person name="Nguyen N.H."/>
            <person name="Vilgalys R."/>
            <person name="Ruytinx J."/>
            <person name="Liao H.L."/>
            <person name="Branco S."/>
            <person name="Kuo A."/>
            <person name="LaButti K."/>
            <person name="Lipzen A."/>
            <person name="Andreopoulos W."/>
            <person name="Pangilinan J."/>
            <person name="Riley R."/>
            <person name="Hundley H."/>
            <person name="Na H."/>
            <person name="Barry K."/>
            <person name="Grigoriev I.V."/>
            <person name="Stajich J.E."/>
            <person name="Kennedy P.G."/>
        </authorList>
    </citation>
    <scope>NUCLEOTIDE SEQUENCE</scope>
    <source>
        <strain evidence="2">S12</strain>
    </source>
</reference>
<keyword evidence="3" id="KW-1185">Reference proteome</keyword>
<gene>
    <name evidence="2" type="ORF">HD556DRAFT_1339188</name>
</gene>
<dbReference type="EMBL" id="JABBWE010000007">
    <property type="protein sequence ID" value="KAG1801680.1"/>
    <property type="molecule type" value="Genomic_DNA"/>
</dbReference>
<sequence length="901" mass="99353">MELSSEPPMDTLYASQSTSENEKILVHPDGRGFNIHLQVNGISLRPNLVRMMKKGGAYACRPEDADIILVDSSQLDGKRLIRTWHQTPGKAVLEFQWLRKSIEARKPLLEADGWGGTETLDDGKPIVEVAADGGEAEVEQLVSKSPLPTPRVTPEEPLTKRILNNVSATPAAYVPLIPNDPRPSQSPQEAPLVVSQNLRQPSEHAGQPMYNHTPSISPPVQSFNTPQPIAPPQQLTSALPYNLQAPPQPQSAQPVTPASFPHVQFSQTPLQTQSTQSVTPAPFMHPQFSQVSQFSQPQFSQASPFPQQFSAPQQQSYQLGQFAPQQLISGHMPYIQPQSMTMPTGMPFHNLRDPQSFQMLVTLMDVMRNTNGGEFLQAGQPSPMYPQIEASSSAPSAIHNEQTPDSIVAPDQPYPPSSSSYKSRSPTPDVVVLKYPEKQPRPSGHKPRTDISSRAPSTVLPPPSVKRKAVHEAMLPPKAPGKPPKKRSLKGKERVSIFDESDNDEGAPPTGSDDVFEQSLLSSLGRTNAGKNSGEVFLDDQGQPLTFFVQVDLQGRSGVVSNIKKNKGKIIGSIADADYVILFTRSQTFQGLLSEAHACDKVPIQSAFVADCIAENMLLDESEYMLDTVSTKNAKRGRPSSAFFEFVQVEVPSAKKEGQKSASKPKPKPKPKPKRTTPTETPTKKVKKISAPTSPQISAAPLPPSSKEAKSHHARRSPTPPPPETRKSMRDGKFHFTQPEIEYFCQYAQFLLNEDPTMSTTVLLQAIHKKMPHHSVGSWQMQVSSKLKTQLTEIRKRANIAFRKSLNGNIEKSTGEERPGPSKKPRLASPTVSQETLEREDFEVICGFFANGGGDDNNDERVWEKLSQHRPCKSAESWPEYYTTHQNEVYAHIEELVRSSS</sequence>
<feature type="region of interest" description="Disordered" evidence="1">
    <location>
        <begin position="374"/>
        <end position="515"/>
    </location>
</feature>
<feature type="compositionally biased region" description="Low complexity" evidence="1">
    <location>
        <begin position="417"/>
        <end position="428"/>
    </location>
</feature>
<name>A0A9P7J441_9AGAM</name>
<feature type="region of interest" description="Disordered" evidence="1">
    <location>
        <begin position="805"/>
        <end position="835"/>
    </location>
</feature>
<feature type="compositionally biased region" description="Basic residues" evidence="1">
    <location>
        <begin position="663"/>
        <end position="675"/>
    </location>
</feature>
<protein>
    <recommendedName>
        <fullName evidence="4">BRCT domain-containing protein</fullName>
    </recommendedName>
</protein>
<dbReference type="GeneID" id="64595790"/>
<feature type="compositionally biased region" description="Polar residues" evidence="1">
    <location>
        <begin position="389"/>
        <end position="405"/>
    </location>
</feature>
<dbReference type="OrthoDB" id="3267102at2759"/>
<evidence type="ECO:0000313" key="2">
    <source>
        <dbReference type="EMBL" id="KAG1801680.1"/>
    </source>
</evidence>
<evidence type="ECO:0000256" key="1">
    <source>
        <dbReference type="SAM" id="MobiDB-lite"/>
    </source>
</evidence>
<evidence type="ECO:0000313" key="3">
    <source>
        <dbReference type="Proteomes" id="UP000719766"/>
    </source>
</evidence>
<proteinExistence type="predicted"/>
<dbReference type="RefSeq" id="XP_041165146.1">
    <property type="nucleotide sequence ID" value="XM_041302026.1"/>
</dbReference>
<evidence type="ECO:0008006" key="4">
    <source>
        <dbReference type="Google" id="ProtNLM"/>
    </source>
</evidence>
<feature type="region of interest" description="Disordered" evidence="1">
    <location>
        <begin position="174"/>
        <end position="260"/>
    </location>
</feature>
<dbReference type="Proteomes" id="UP000719766">
    <property type="component" value="Unassembled WGS sequence"/>
</dbReference>
<feature type="compositionally biased region" description="Polar residues" evidence="1">
    <location>
        <begin position="182"/>
        <end position="200"/>
    </location>
</feature>